<evidence type="ECO:0000313" key="1">
    <source>
        <dbReference type="EMBL" id="CCH79255.1"/>
    </source>
</evidence>
<keyword evidence="2" id="KW-1185">Reference proteome</keyword>
<sequence>MNPAGVGLVVGLPMAVVAAVRATWSP</sequence>
<proteinExistence type="predicted"/>
<organism evidence="1 2">
    <name type="scientific">Nostocoides japonicum T1-X7</name>
    <dbReference type="NCBI Taxonomy" id="1194083"/>
    <lineage>
        <taxon>Bacteria</taxon>
        <taxon>Bacillati</taxon>
        <taxon>Actinomycetota</taxon>
        <taxon>Actinomycetes</taxon>
        <taxon>Micrococcales</taxon>
        <taxon>Intrasporangiaceae</taxon>
        <taxon>Nostocoides</taxon>
    </lineage>
</organism>
<dbReference type="Proteomes" id="UP000035721">
    <property type="component" value="Unassembled WGS sequence"/>
</dbReference>
<gene>
    <name evidence="1" type="ORF">BN12_410012</name>
</gene>
<evidence type="ECO:0000313" key="2">
    <source>
        <dbReference type="Proteomes" id="UP000035721"/>
    </source>
</evidence>
<accession>A0A077M5B2</accession>
<dbReference type="EMBL" id="CAJB01000346">
    <property type="protein sequence ID" value="CCH79255.1"/>
    <property type="molecule type" value="Genomic_DNA"/>
</dbReference>
<dbReference type="AlphaFoldDB" id="A0A077M5B2"/>
<reference evidence="1 2" key="1">
    <citation type="journal article" date="2013" name="ISME J.">
        <title>A metabolic model for members of the genus Tetrasphaera involved in enhanced biological phosphorus removal.</title>
        <authorList>
            <person name="Kristiansen R."/>
            <person name="Nguyen H.T.T."/>
            <person name="Saunders A.M."/>
            <person name="Nielsen J.L."/>
            <person name="Wimmer R."/>
            <person name="Le V.Q."/>
            <person name="McIlroy S.J."/>
            <person name="Petrovski S."/>
            <person name="Seviour R.J."/>
            <person name="Calteau A."/>
            <person name="Nielsen K.L."/>
            <person name="Nielsen P.H."/>
        </authorList>
    </citation>
    <scope>NUCLEOTIDE SEQUENCE [LARGE SCALE GENOMIC DNA]</scope>
    <source>
        <strain evidence="1 2">T1-X7</strain>
    </source>
</reference>
<name>A0A077M5B2_9MICO</name>
<protein>
    <submittedName>
        <fullName evidence="1">Uncharacterized protein</fullName>
    </submittedName>
</protein>
<comment type="caution">
    <text evidence="1">The sequence shown here is derived from an EMBL/GenBank/DDBJ whole genome shotgun (WGS) entry which is preliminary data.</text>
</comment>